<dbReference type="Gene3D" id="1.10.10.10">
    <property type="entry name" value="Winged helix-like DNA-binding domain superfamily/Winged helix DNA-binding domain"/>
    <property type="match status" value="1"/>
</dbReference>
<dbReference type="PANTHER" id="PTHR30514:SF9">
    <property type="entry name" value="TRANSCRIPTIONAL REGULATOR"/>
    <property type="match status" value="1"/>
</dbReference>
<dbReference type="PROSITE" id="PS51071">
    <property type="entry name" value="HTH_RPIR"/>
    <property type="match status" value="1"/>
</dbReference>
<keyword evidence="3" id="KW-0804">Transcription</keyword>
<dbReference type="InterPro" id="IPR047640">
    <property type="entry name" value="RpiR-like"/>
</dbReference>
<dbReference type="InterPro" id="IPR035472">
    <property type="entry name" value="RpiR-like_SIS"/>
</dbReference>
<proteinExistence type="predicted"/>
<dbReference type="PROSITE" id="PS51464">
    <property type="entry name" value="SIS"/>
    <property type="match status" value="1"/>
</dbReference>
<dbReference type="SUPFAM" id="SSF46689">
    <property type="entry name" value="Homeodomain-like"/>
    <property type="match status" value="1"/>
</dbReference>
<evidence type="ECO:0000313" key="7">
    <source>
        <dbReference type="Proteomes" id="UP001201273"/>
    </source>
</evidence>
<keyword evidence="1" id="KW-0805">Transcription regulation</keyword>
<dbReference type="InterPro" id="IPR046348">
    <property type="entry name" value="SIS_dom_sf"/>
</dbReference>
<dbReference type="InterPro" id="IPR009057">
    <property type="entry name" value="Homeodomain-like_sf"/>
</dbReference>
<organism evidence="6 7">
    <name type="scientific">Motilimonas cestriensis</name>
    <dbReference type="NCBI Taxonomy" id="2742685"/>
    <lineage>
        <taxon>Bacteria</taxon>
        <taxon>Pseudomonadati</taxon>
        <taxon>Pseudomonadota</taxon>
        <taxon>Gammaproteobacteria</taxon>
        <taxon>Alteromonadales</taxon>
        <taxon>Alteromonadales genera incertae sedis</taxon>
        <taxon>Motilimonas</taxon>
    </lineage>
</organism>
<evidence type="ECO:0000313" key="6">
    <source>
        <dbReference type="EMBL" id="MCE2594365.1"/>
    </source>
</evidence>
<evidence type="ECO:0000256" key="3">
    <source>
        <dbReference type="ARBA" id="ARBA00023163"/>
    </source>
</evidence>
<protein>
    <submittedName>
        <fullName evidence="6">MurR/RpiR family transcriptional regulator</fullName>
    </submittedName>
</protein>
<evidence type="ECO:0000256" key="2">
    <source>
        <dbReference type="ARBA" id="ARBA00023125"/>
    </source>
</evidence>
<dbReference type="RefSeq" id="WP_233051912.1">
    <property type="nucleotide sequence ID" value="NZ_JAIMJA010000005.1"/>
</dbReference>
<feature type="domain" description="SIS" evidence="5">
    <location>
        <begin position="129"/>
        <end position="269"/>
    </location>
</feature>
<dbReference type="SUPFAM" id="SSF53697">
    <property type="entry name" value="SIS domain"/>
    <property type="match status" value="1"/>
</dbReference>
<keyword evidence="2" id="KW-0238">DNA-binding</keyword>
<evidence type="ECO:0000259" key="5">
    <source>
        <dbReference type="PROSITE" id="PS51464"/>
    </source>
</evidence>
<feature type="domain" description="HTH rpiR-type" evidence="4">
    <location>
        <begin position="5"/>
        <end position="81"/>
    </location>
</feature>
<dbReference type="InterPro" id="IPR036388">
    <property type="entry name" value="WH-like_DNA-bd_sf"/>
</dbReference>
<dbReference type="Pfam" id="PF01380">
    <property type="entry name" value="SIS"/>
    <property type="match status" value="1"/>
</dbReference>
<dbReference type="EMBL" id="JAIMJA010000005">
    <property type="protein sequence ID" value="MCE2594365.1"/>
    <property type="molecule type" value="Genomic_DNA"/>
</dbReference>
<accession>A0ABS8WAE1</accession>
<dbReference type="InterPro" id="IPR001347">
    <property type="entry name" value="SIS_dom"/>
</dbReference>
<gene>
    <name evidence="6" type="ORF">K6Y31_06015</name>
</gene>
<dbReference type="Proteomes" id="UP001201273">
    <property type="component" value="Unassembled WGS sequence"/>
</dbReference>
<evidence type="ECO:0000259" key="4">
    <source>
        <dbReference type="PROSITE" id="PS51071"/>
    </source>
</evidence>
<dbReference type="Pfam" id="PF01418">
    <property type="entry name" value="HTH_6"/>
    <property type="match status" value="1"/>
</dbReference>
<keyword evidence="7" id="KW-1185">Reference proteome</keyword>
<sequence>MENTKDVLASIRSVRNSLTASAQRVADFILENPQQVTNLSTSELANSSGVGEASLIRFCKKIGYSGFQEFKMLLAVSLAKNKTPQPALLSNEIDLTDDMELIGEKLQLVLQQVLSETRALLDFDILHQVSDAINHSSSTTFFGVGSSGVTAEEAKNKLMRIGYNVDAIANNHFMYMKASLLCADDVVIAISHSGESPETIKALRIAKEMGAFTVALTHNSRSTICNYADKVLVNGNRENWLQGDSIGTKVAQIFVLDLLYTELVRSDLEGARSSKLKTTQSIM</sequence>
<dbReference type="CDD" id="cd05013">
    <property type="entry name" value="SIS_RpiR"/>
    <property type="match status" value="1"/>
</dbReference>
<dbReference type="PANTHER" id="PTHR30514">
    <property type="entry name" value="GLUCOKINASE"/>
    <property type="match status" value="1"/>
</dbReference>
<comment type="caution">
    <text evidence="6">The sequence shown here is derived from an EMBL/GenBank/DDBJ whole genome shotgun (WGS) entry which is preliminary data.</text>
</comment>
<name>A0ABS8WAE1_9GAMM</name>
<dbReference type="Gene3D" id="3.40.50.10490">
    <property type="entry name" value="Glucose-6-phosphate isomerase like protein, domain 1"/>
    <property type="match status" value="1"/>
</dbReference>
<reference evidence="6 7" key="1">
    <citation type="journal article" date="2022" name="Environ. Microbiol. Rep.">
        <title>Eco-phylogenetic analyses reveal divergent evolution of vitamin B12 metabolism in the marine bacterial family 'Psychromonadaceae'.</title>
        <authorList>
            <person name="Jin X."/>
            <person name="Yang Y."/>
            <person name="Cao H."/>
            <person name="Gao B."/>
            <person name="Zhao Z."/>
        </authorList>
    </citation>
    <scope>NUCLEOTIDE SEQUENCE [LARGE SCALE GENOMIC DNA]</scope>
    <source>
        <strain evidence="6 7">MKS20</strain>
    </source>
</reference>
<evidence type="ECO:0000256" key="1">
    <source>
        <dbReference type="ARBA" id="ARBA00023015"/>
    </source>
</evidence>
<dbReference type="InterPro" id="IPR000281">
    <property type="entry name" value="HTH_RpiR"/>
</dbReference>